<dbReference type="EMBL" id="JBHMQV010000001">
    <property type="protein sequence ID" value="MFC0842567.1"/>
    <property type="molecule type" value="Genomic_DNA"/>
</dbReference>
<accession>A0ABV6T9V8</accession>
<feature type="compositionally biased region" description="Basic and acidic residues" evidence="1">
    <location>
        <begin position="89"/>
        <end position="107"/>
    </location>
</feature>
<feature type="compositionally biased region" description="Polar residues" evidence="1">
    <location>
        <begin position="71"/>
        <end position="81"/>
    </location>
</feature>
<dbReference type="Proteomes" id="UP001589887">
    <property type="component" value="Unassembled WGS sequence"/>
</dbReference>
<comment type="caution">
    <text evidence="3">The sequence shown here is derived from an EMBL/GenBank/DDBJ whole genome shotgun (WGS) entry which is preliminary data.</text>
</comment>
<evidence type="ECO:0000256" key="1">
    <source>
        <dbReference type="SAM" id="MobiDB-lite"/>
    </source>
</evidence>
<evidence type="ECO:0000313" key="4">
    <source>
        <dbReference type="Proteomes" id="UP001589887"/>
    </source>
</evidence>
<evidence type="ECO:0000259" key="2">
    <source>
        <dbReference type="Pfam" id="PF19631"/>
    </source>
</evidence>
<dbReference type="InterPro" id="IPR045608">
    <property type="entry name" value="Trypco2"/>
</dbReference>
<reference evidence="3 4" key="1">
    <citation type="submission" date="2024-09" db="EMBL/GenBank/DDBJ databases">
        <authorList>
            <person name="Sun Q."/>
            <person name="Mori K."/>
        </authorList>
    </citation>
    <scope>NUCLEOTIDE SEQUENCE [LARGE SCALE GENOMIC DNA]</scope>
    <source>
        <strain evidence="3 4">JCM 4557</strain>
    </source>
</reference>
<sequence>MAFEGTELSEAIEAVRAGLLAAQQERPEPDIRFTVKEVVLDFVIEIRKTAAASGGIKAYVVGADARRERSAGQTHRMTVTLHTDGPVRVSDHGQVGEDPDRRGRPFS</sequence>
<dbReference type="RefSeq" id="WP_394316407.1">
    <property type="nucleotide sequence ID" value="NZ_JBHMQV010000001.1"/>
</dbReference>
<gene>
    <name evidence="3" type="ORF">ACFH04_02305</name>
</gene>
<protein>
    <submittedName>
        <fullName evidence="3">Trypco2 family protein</fullName>
    </submittedName>
</protein>
<organism evidence="3 4">
    <name type="scientific">Streptomyces noboritoensis</name>
    <dbReference type="NCBI Taxonomy" id="67337"/>
    <lineage>
        <taxon>Bacteria</taxon>
        <taxon>Bacillati</taxon>
        <taxon>Actinomycetota</taxon>
        <taxon>Actinomycetes</taxon>
        <taxon>Kitasatosporales</taxon>
        <taxon>Streptomycetaceae</taxon>
        <taxon>Streptomyces</taxon>
    </lineage>
</organism>
<keyword evidence="4" id="KW-1185">Reference proteome</keyword>
<proteinExistence type="predicted"/>
<evidence type="ECO:0000313" key="3">
    <source>
        <dbReference type="EMBL" id="MFC0842567.1"/>
    </source>
</evidence>
<name>A0ABV6T9V8_9ACTN</name>
<feature type="region of interest" description="Disordered" evidence="1">
    <location>
        <begin position="67"/>
        <end position="107"/>
    </location>
</feature>
<dbReference type="Pfam" id="PF19631">
    <property type="entry name" value="Trypco2"/>
    <property type="match status" value="1"/>
</dbReference>
<feature type="domain" description="Trypsin-co-occurring" evidence="2">
    <location>
        <begin position="7"/>
        <end position="82"/>
    </location>
</feature>